<accession>A0AAD9J5E6</accession>
<organism evidence="2 3">
    <name type="scientific">Paralvinella palmiformis</name>
    <dbReference type="NCBI Taxonomy" id="53620"/>
    <lineage>
        <taxon>Eukaryota</taxon>
        <taxon>Metazoa</taxon>
        <taxon>Spiralia</taxon>
        <taxon>Lophotrochozoa</taxon>
        <taxon>Annelida</taxon>
        <taxon>Polychaeta</taxon>
        <taxon>Sedentaria</taxon>
        <taxon>Canalipalpata</taxon>
        <taxon>Terebellida</taxon>
        <taxon>Terebelliformia</taxon>
        <taxon>Alvinellidae</taxon>
        <taxon>Paralvinella</taxon>
    </lineage>
</organism>
<dbReference type="EMBL" id="JAODUP010000584">
    <property type="protein sequence ID" value="KAK2146749.1"/>
    <property type="molecule type" value="Genomic_DNA"/>
</dbReference>
<sequence>MYLEYCLRLTTLVNAEVVRIRDAEQKAKQKRNADAKSVKPISQLHVGDTVVVRQPKVNKLSTNYHRASLTVAEVKGTMITATDTIHGNKTLNASHFKRVLGRKVQEPKIQDMEIDEQSPAAQTQHDIESTPNESPDAVDGPAPLTRTSRARRLPSKYKDFVLK</sequence>
<keyword evidence="3" id="KW-1185">Reference proteome</keyword>
<proteinExistence type="predicted"/>
<dbReference type="AlphaFoldDB" id="A0AAD9J5E6"/>
<protein>
    <submittedName>
        <fullName evidence="2">Uncharacterized protein</fullName>
    </submittedName>
</protein>
<evidence type="ECO:0000313" key="2">
    <source>
        <dbReference type="EMBL" id="KAK2146749.1"/>
    </source>
</evidence>
<name>A0AAD9J5E6_9ANNE</name>
<gene>
    <name evidence="2" type="ORF">LSH36_584g01043</name>
</gene>
<feature type="compositionally biased region" description="Polar residues" evidence="1">
    <location>
        <begin position="119"/>
        <end position="133"/>
    </location>
</feature>
<reference evidence="2" key="1">
    <citation type="journal article" date="2023" name="Mol. Biol. Evol.">
        <title>Third-Generation Sequencing Reveals the Adaptive Role of the Epigenome in Three Deep-Sea Polychaetes.</title>
        <authorList>
            <person name="Perez M."/>
            <person name="Aroh O."/>
            <person name="Sun Y."/>
            <person name="Lan Y."/>
            <person name="Juniper S.K."/>
            <person name="Young C.R."/>
            <person name="Angers B."/>
            <person name="Qian P.Y."/>
        </authorList>
    </citation>
    <scope>NUCLEOTIDE SEQUENCE</scope>
    <source>
        <strain evidence="2">P08H-3</strain>
    </source>
</reference>
<feature type="region of interest" description="Disordered" evidence="1">
    <location>
        <begin position="112"/>
        <end position="163"/>
    </location>
</feature>
<evidence type="ECO:0000313" key="3">
    <source>
        <dbReference type="Proteomes" id="UP001208570"/>
    </source>
</evidence>
<comment type="caution">
    <text evidence="2">The sequence shown here is derived from an EMBL/GenBank/DDBJ whole genome shotgun (WGS) entry which is preliminary data.</text>
</comment>
<evidence type="ECO:0000256" key="1">
    <source>
        <dbReference type="SAM" id="MobiDB-lite"/>
    </source>
</evidence>
<dbReference type="Proteomes" id="UP001208570">
    <property type="component" value="Unassembled WGS sequence"/>
</dbReference>